<evidence type="ECO:0000256" key="1">
    <source>
        <dbReference type="SAM" id="Phobius"/>
    </source>
</evidence>
<protein>
    <submittedName>
        <fullName evidence="3">G-protein coupled receptors family 1 profile domain-containing protein</fullName>
    </submittedName>
</protein>
<proteinExistence type="predicted"/>
<reference evidence="3" key="1">
    <citation type="submission" date="2022-11" db="UniProtKB">
        <authorList>
            <consortium name="WormBaseParasite"/>
        </authorList>
    </citation>
    <scope>IDENTIFICATION</scope>
</reference>
<dbReference type="WBParaSite" id="PSU_v2.g8455.t1">
    <property type="protein sequence ID" value="PSU_v2.g8455.t1"/>
    <property type="gene ID" value="PSU_v2.g8455"/>
</dbReference>
<evidence type="ECO:0000313" key="2">
    <source>
        <dbReference type="Proteomes" id="UP000887577"/>
    </source>
</evidence>
<dbReference type="AlphaFoldDB" id="A0A914Z7Z8"/>
<name>A0A914Z7Z8_9BILA</name>
<keyword evidence="1" id="KW-0812">Transmembrane</keyword>
<sequence length="184" mass="20827">MLIAFASVNRLTAVLYPSKHEKISSAHVELSVYAVAGLISIISNIMSLTVLIRQNLKRMNNTQNKAEMKRYFRKAELGLLSVAVGDFAVMAISCIIIVNLIILMIDNDYNNPLFDFYYLQLAWVTDLGFLSRPVLLMIMSKNVRKVVVHSLLCSEQDEFQVKTLTGSKSHISRVSVRNKQVKVY</sequence>
<feature type="transmembrane region" description="Helical" evidence="1">
    <location>
        <begin position="32"/>
        <end position="56"/>
    </location>
</feature>
<evidence type="ECO:0000313" key="3">
    <source>
        <dbReference type="WBParaSite" id="PSU_v2.g8455.t1"/>
    </source>
</evidence>
<feature type="transmembrane region" description="Helical" evidence="1">
    <location>
        <begin position="117"/>
        <end position="135"/>
    </location>
</feature>
<dbReference type="Proteomes" id="UP000887577">
    <property type="component" value="Unplaced"/>
</dbReference>
<keyword evidence="1" id="KW-0472">Membrane</keyword>
<keyword evidence="2" id="KW-1185">Reference proteome</keyword>
<accession>A0A914Z7Z8</accession>
<feature type="transmembrane region" description="Helical" evidence="1">
    <location>
        <begin position="77"/>
        <end position="105"/>
    </location>
</feature>
<keyword evidence="1" id="KW-1133">Transmembrane helix</keyword>
<organism evidence="2 3">
    <name type="scientific">Panagrolaimus superbus</name>
    <dbReference type="NCBI Taxonomy" id="310955"/>
    <lineage>
        <taxon>Eukaryota</taxon>
        <taxon>Metazoa</taxon>
        <taxon>Ecdysozoa</taxon>
        <taxon>Nematoda</taxon>
        <taxon>Chromadorea</taxon>
        <taxon>Rhabditida</taxon>
        <taxon>Tylenchina</taxon>
        <taxon>Panagrolaimomorpha</taxon>
        <taxon>Panagrolaimoidea</taxon>
        <taxon>Panagrolaimidae</taxon>
        <taxon>Panagrolaimus</taxon>
    </lineage>
</organism>